<protein>
    <submittedName>
        <fullName evidence="10">AEC family transporter</fullName>
    </submittedName>
    <submittedName>
        <fullName evidence="9">Auxin efflux carrier</fullName>
    </submittedName>
</protein>
<feature type="transmembrane region" description="Helical" evidence="8">
    <location>
        <begin position="67"/>
        <end position="88"/>
    </location>
</feature>
<dbReference type="EMBL" id="QROS01000004">
    <property type="protein sequence ID" value="RHL48536.1"/>
    <property type="molecule type" value="Genomic_DNA"/>
</dbReference>
<dbReference type="Proteomes" id="UP000095409">
    <property type="component" value="Unassembled WGS sequence"/>
</dbReference>
<gene>
    <name evidence="14" type="ORF">DW021_07655</name>
    <name evidence="13" type="ORF">DW272_07335</name>
    <name evidence="12" type="ORF">DW859_06780</name>
    <name evidence="11" type="ORF">DWW07_14445</name>
    <name evidence="10" type="ORF">DXB81_12875</name>
    <name evidence="9" type="ORF">ERS852394_02424</name>
</gene>
<feature type="transmembrane region" description="Helical" evidence="8">
    <location>
        <begin position="6"/>
        <end position="25"/>
    </location>
</feature>
<reference evidence="16 17" key="2">
    <citation type="submission" date="2018-08" db="EMBL/GenBank/DDBJ databases">
        <title>A genome reference for cultivated species of the human gut microbiota.</title>
        <authorList>
            <person name="Zou Y."/>
            <person name="Xue W."/>
            <person name="Luo G."/>
        </authorList>
    </citation>
    <scope>NUCLEOTIDE SEQUENCE [LARGE SCALE GENOMIC DNA]</scope>
    <source>
        <strain evidence="11 18">AF14-23</strain>
        <strain evidence="14 20">AF37-6AC</strain>
        <strain evidence="13 19">AM22-9LB</strain>
        <strain evidence="12 17">AM37-4AC</strain>
        <strain evidence="10 16">OM06-11AA</strain>
    </source>
</reference>
<feature type="transmembrane region" description="Helical" evidence="8">
    <location>
        <begin position="254"/>
        <end position="274"/>
    </location>
</feature>
<dbReference type="GeneID" id="79803350"/>
<dbReference type="EMBL" id="QSHL01000003">
    <property type="protein sequence ID" value="RHC08569.1"/>
    <property type="molecule type" value="Genomic_DNA"/>
</dbReference>
<sequence length="310" mass="34197">MEISLLLMEEIAKLFAIMLMGYAVVKAGLMKSSESKSVSVIMVYLVIPCVIINAFQVKYTPDVQKGLILACVAAVAVHILFLILTALLKNILHLDAIERATVIYSNAGILVIPLVQELLGQEYVIYSSAYIAVQLILIWTHCKNMLCEEDKLEWKKVLLNVNIISIIVGVVLFIGRIQLPSGVQDVMNMMNNMIGPIGMLLAGMVIAEVPLKTVFNRKRNYVSTALRLIVYPIFVLFLMKIICAFIGIMDAKQILLTVYLASVTPACATVTSMAQLYDKDAAYASSLYVLTTLLSIVTMPVMVGSYEMMA</sequence>
<evidence type="ECO:0000256" key="5">
    <source>
        <dbReference type="ARBA" id="ARBA00022692"/>
    </source>
</evidence>
<evidence type="ECO:0000313" key="11">
    <source>
        <dbReference type="EMBL" id="RGV61934.1"/>
    </source>
</evidence>
<evidence type="ECO:0000256" key="4">
    <source>
        <dbReference type="ARBA" id="ARBA00022475"/>
    </source>
</evidence>
<evidence type="ECO:0000256" key="2">
    <source>
        <dbReference type="ARBA" id="ARBA00010145"/>
    </source>
</evidence>
<feature type="transmembrane region" description="Helical" evidence="8">
    <location>
        <begin position="189"/>
        <end position="207"/>
    </location>
</feature>
<dbReference type="Proteomes" id="UP000265808">
    <property type="component" value="Unassembled WGS sequence"/>
</dbReference>
<evidence type="ECO:0000313" key="19">
    <source>
        <dbReference type="Proteomes" id="UP000284220"/>
    </source>
</evidence>
<dbReference type="EMBL" id="QRHZ01000003">
    <property type="protein sequence ID" value="RHG17837.1"/>
    <property type="molecule type" value="Genomic_DNA"/>
</dbReference>
<comment type="similarity">
    <text evidence="2">Belongs to the auxin efflux carrier (TC 2.A.69) family.</text>
</comment>
<evidence type="ECO:0000313" key="14">
    <source>
        <dbReference type="EMBL" id="RHL48536.1"/>
    </source>
</evidence>
<evidence type="ECO:0000313" key="9">
    <source>
        <dbReference type="EMBL" id="CUO53558.1"/>
    </source>
</evidence>
<dbReference type="Proteomes" id="UP000285897">
    <property type="component" value="Unassembled WGS sequence"/>
</dbReference>
<proteinExistence type="inferred from homology"/>
<dbReference type="Proteomes" id="UP000261222">
    <property type="component" value="Unassembled WGS sequence"/>
</dbReference>
<keyword evidence="6 8" id="KW-1133">Transmembrane helix</keyword>
<dbReference type="AlphaFoldDB" id="A0A174FXC8"/>
<dbReference type="Proteomes" id="UP000265828">
    <property type="component" value="Unassembled WGS sequence"/>
</dbReference>
<evidence type="ECO:0000256" key="8">
    <source>
        <dbReference type="SAM" id="Phobius"/>
    </source>
</evidence>
<reference evidence="9 15" key="1">
    <citation type="submission" date="2015-09" db="EMBL/GenBank/DDBJ databases">
        <authorList>
            <consortium name="Pathogen Informatics"/>
        </authorList>
    </citation>
    <scope>NUCLEOTIDE SEQUENCE [LARGE SCALE GENOMIC DNA]</scope>
    <source>
        <strain evidence="9 15">2789STDY5608837</strain>
    </source>
</reference>
<feature type="transmembrane region" description="Helical" evidence="8">
    <location>
        <begin position="286"/>
        <end position="306"/>
    </location>
</feature>
<keyword evidence="5 8" id="KW-0812">Transmembrane</keyword>
<feature type="transmembrane region" description="Helical" evidence="8">
    <location>
        <begin position="125"/>
        <end position="146"/>
    </location>
</feature>
<feature type="transmembrane region" description="Helical" evidence="8">
    <location>
        <begin position="37"/>
        <end position="55"/>
    </location>
</feature>
<evidence type="ECO:0000256" key="7">
    <source>
        <dbReference type="ARBA" id="ARBA00023136"/>
    </source>
</evidence>
<evidence type="ECO:0000313" key="18">
    <source>
        <dbReference type="Proteomes" id="UP000265828"/>
    </source>
</evidence>
<evidence type="ECO:0000313" key="15">
    <source>
        <dbReference type="Proteomes" id="UP000095409"/>
    </source>
</evidence>
<dbReference type="EMBL" id="QSUB01000006">
    <property type="protein sequence ID" value="RGN03320.1"/>
    <property type="molecule type" value="Genomic_DNA"/>
</dbReference>
<dbReference type="GO" id="GO:0055085">
    <property type="term" value="P:transmembrane transport"/>
    <property type="evidence" value="ECO:0007669"/>
    <property type="project" value="InterPro"/>
</dbReference>
<evidence type="ECO:0000256" key="6">
    <source>
        <dbReference type="ARBA" id="ARBA00022989"/>
    </source>
</evidence>
<dbReference type="PANTHER" id="PTHR36838">
    <property type="entry name" value="AUXIN EFFLUX CARRIER FAMILY PROTEIN"/>
    <property type="match status" value="1"/>
</dbReference>
<name>A0A174FXC8_9FIRM</name>
<keyword evidence="3" id="KW-0813">Transport</keyword>
<comment type="subcellular location">
    <subcellularLocation>
        <location evidence="1">Cell membrane</location>
        <topology evidence="1">Multi-pass membrane protein</topology>
    </subcellularLocation>
</comment>
<dbReference type="EMBL" id="QRZI01000011">
    <property type="protein sequence ID" value="RGV61934.1"/>
    <property type="molecule type" value="Genomic_DNA"/>
</dbReference>
<dbReference type="Proteomes" id="UP000284220">
    <property type="component" value="Unassembled WGS sequence"/>
</dbReference>
<evidence type="ECO:0000313" key="13">
    <source>
        <dbReference type="EMBL" id="RHG17837.1"/>
    </source>
</evidence>
<feature type="transmembrane region" description="Helical" evidence="8">
    <location>
        <begin position="228"/>
        <end position="248"/>
    </location>
</feature>
<dbReference type="PANTHER" id="PTHR36838:SF1">
    <property type="entry name" value="SLR1864 PROTEIN"/>
    <property type="match status" value="1"/>
</dbReference>
<feature type="transmembrane region" description="Helical" evidence="8">
    <location>
        <begin position="158"/>
        <end position="177"/>
    </location>
</feature>
<keyword evidence="4" id="KW-1003">Cell membrane</keyword>
<dbReference type="RefSeq" id="WP_005426868.1">
    <property type="nucleotide sequence ID" value="NZ_CYZD01000013.1"/>
</dbReference>
<evidence type="ECO:0000256" key="3">
    <source>
        <dbReference type="ARBA" id="ARBA00022448"/>
    </source>
</evidence>
<feature type="transmembrane region" description="Helical" evidence="8">
    <location>
        <begin position="100"/>
        <end position="119"/>
    </location>
</feature>
<evidence type="ECO:0000313" key="10">
    <source>
        <dbReference type="EMBL" id="RGN03320.1"/>
    </source>
</evidence>
<dbReference type="InterPro" id="IPR004776">
    <property type="entry name" value="Mem_transp_PIN-like"/>
</dbReference>
<dbReference type="Pfam" id="PF03547">
    <property type="entry name" value="Mem_trans"/>
    <property type="match status" value="2"/>
</dbReference>
<evidence type="ECO:0000313" key="20">
    <source>
        <dbReference type="Proteomes" id="UP000285897"/>
    </source>
</evidence>
<evidence type="ECO:0000256" key="1">
    <source>
        <dbReference type="ARBA" id="ARBA00004651"/>
    </source>
</evidence>
<keyword evidence="7 8" id="KW-0472">Membrane</keyword>
<dbReference type="GO" id="GO:0005886">
    <property type="term" value="C:plasma membrane"/>
    <property type="evidence" value="ECO:0007669"/>
    <property type="project" value="UniProtKB-SubCell"/>
</dbReference>
<evidence type="ECO:0000313" key="17">
    <source>
        <dbReference type="Proteomes" id="UP000265808"/>
    </source>
</evidence>
<dbReference type="InterPro" id="IPR038770">
    <property type="entry name" value="Na+/solute_symporter_sf"/>
</dbReference>
<evidence type="ECO:0000313" key="16">
    <source>
        <dbReference type="Proteomes" id="UP000261222"/>
    </source>
</evidence>
<organism evidence="9 15">
    <name type="scientific">Blautia obeum</name>
    <dbReference type="NCBI Taxonomy" id="40520"/>
    <lineage>
        <taxon>Bacteria</taxon>
        <taxon>Bacillati</taxon>
        <taxon>Bacillota</taxon>
        <taxon>Clostridia</taxon>
        <taxon>Lachnospirales</taxon>
        <taxon>Lachnospiraceae</taxon>
        <taxon>Blautia</taxon>
    </lineage>
</organism>
<accession>A0A174FXC8</accession>
<dbReference type="Gene3D" id="1.20.1530.20">
    <property type="match status" value="1"/>
</dbReference>
<evidence type="ECO:0000313" key="12">
    <source>
        <dbReference type="EMBL" id="RHC08569.1"/>
    </source>
</evidence>
<dbReference type="EMBL" id="CYZD01000013">
    <property type="protein sequence ID" value="CUO53558.1"/>
    <property type="molecule type" value="Genomic_DNA"/>
</dbReference>